<dbReference type="InterPro" id="IPR039422">
    <property type="entry name" value="MarR/SlyA-like"/>
</dbReference>
<evidence type="ECO:0000313" key="6">
    <source>
        <dbReference type="EMBL" id="OXM43547.1"/>
    </source>
</evidence>
<dbReference type="GO" id="GO:0003700">
    <property type="term" value="F:DNA-binding transcription factor activity"/>
    <property type="evidence" value="ECO:0007669"/>
    <property type="project" value="InterPro"/>
</dbReference>
<keyword evidence="4" id="KW-1133">Transmembrane helix</keyword>
<dbReference type="OrthoDB" id="3527481at2"/>
<dbReference type="PROSITE" id="PS50995">
    <property type="entry name" value="HTH_MARR_2"/>
    <property type="match status" value="1"/>
</dbReference>
<reference evidence="6 7" key="1">
    <citation type="submission" date="2017-07" db="EMBL/GenBank/DDBJ databases">
        <title>Amycolatopsis alba DSM 44262 Genome sequencing and assembly.</title>
        <authorList>
            <person name="Kaur N."/>
            <person name="Mayilraj S."/>
        </authorList>
    </citation>
    <scope>NUCLEOTIDE SEQUENCE [LARGE SCALE GENOMIC DNA]</scope>
    <source>
        <strain evidence="6 7">DSM 44262</strain>
    </source>
</reference>
<dbReference type="InterPro" id="IPR036390">
    <property type="entry name" value="WH_DNA-bd_sf"/>
</dbReference>
<keyword evidence="4" id="KW-0472">Membrane</keyword>
<dbReference type="InterPro" id="IPR000835">
    <property type="entry name" value="HTH_MarR-typ"/>
</dbReference>
<accession>A0A229RA78</accession>
<proteinExistence type="predicted"/>
<evidence type="ECO:0000259" key="5">
    <source>
        <dbReference type="PROSITE" id="PS50995"/>
    </source>
</evidence>
<dbReference type="InterPro" id="IPR023187">
    <property type="entry name" value="Tscrpt_reg_MarR-type_CS"/>
</dbReference>
<dbReference type="PANTHER" id="PTHR33164:SF89">
    <property type="entry name" value="MARR FAMILY REGULATORY PROTEIN"/>
    <property type="match status" value="1"/>
</dbReference>
<dbReference type="SMART" id="SM00347">
    <property type="entry name" value="HTH_MARR"/>
    <property type="match status" value="1"/>
</dbReference>
<dbReference type="PANTHER" id="PTHR33164">
    <property type="entry name" value="TRANSCRIPTIONAL REGULATOR, MARR FAMILY"/>
    <property type="match status" value="1"/>
</dbReference>
<dbReference type="GO" id="GO:0003677">
    <property type="term" value="F:DNA binding"/>
    <property type="evidence" value="ECO:0007669"/>
    <property type="project" value="UniProtKB-KW"/>
</dbReference>
<evidence type="ECO:0000256" key="2">
    <source>
        <dbReference type="ARBA" id="ARBA00023125"/>
    </source>
</evidence>
<dbReference type="PROSITE" id="PS01117">
    <property type="entry name" value="HTH_MARR_1"/>
    <property type="match status" value="1"/>
</dbReference>
<dbReference type="InterPro" id="IPR036388">
    <property type="entry name" value="WH-like_DNA-bd_sf"/>
</dbReference>
<sequence length="181" mass="20352">MWLLNGYHTLAETENAVRAKLGGIPLLWERMEAVANLHRAATAVRLHFENSVLRTAGLTWTAFVVLWVVWIFGEKETRHVAAESGITKGTLTGVMKTLETHGLVARRKHPVDGRLVLLALTPEGERLMRELFPEFNQEEAFVTDRLSPAECTELAVSLREIVRQLEEKGEERRQAAVTQGS</sequence>
<dbReference type="Pfam" id="PF01047">
    <property type="entry name" value="MarR"/>
    <property type="match status" value="1"/>
</dbReference>
<keyword evidence="7" id="KW-1185">Reference proteome</keyword>
<evidence type="ECO:0000256" key="4">
    <source>
        <dbReference type="SAM" id="Phobius"/>
    </source>
</evidence>
<evidence type="ECO:0000313" key="7">
    <source>
        <dbReference type="Proteomes" id="UP000215563"/>
    </source>
</evidence>
<protein>
    <submittedName>
        <fullName evidence="6">MarR family transcriptional regulator</fullName>
    </submittedName>
</protein>
<dbReference type="SUPFAM" id="SSF46785">
    <property type="entry name" value="Winged helix' DNA-binding domain"/>
    <property type="match status" value="1"/>
</dbReference>
<feature type="domain" description="HTH marR-type" evidence="5">
    <location>
        <begin position="30"/>
        <end position="163"/>
    </location>
</feature>
<dbReference type="Gene3D" id="1.10.10.10">
    <property type="entry name" value="Winged helix-like DNA-binding domain superfamily/Winged helix DNA-binding domain"/>
    <property type="match status" value="1"/>
</dbReference>
<gene>
    <name evidence="6" type="ORF">CFP75_38185</name>
</gene>
<name>A0A229RA78_AMYAL</name>
<evidence type="ECO:0000256" key="1">
    <source>
        <dbReference type="ARBA" id="ARBA00023015"/>
    </source>
</evidence>
<dbReference type="Proteomes" id="UP000215563">
    <property type="component" value="Unassembled WGS sequence"/>
</dbReference>
<keyword evidence="3" id="KW-0804">Transcription</keyword>
<organism evidence="6 7">
    <name type="scientific">Amycolatopsis alba DSM 44262</name>
    <dbReference type="NCBI Taxonomy" id="1125972"/>
    <lineage>
        <taxon>Bacteria</taxon>
        <taxon>Bacillati</taxon>
        <taxon>Actinomycetota</taxon>
        <taxon>Actinomycetes</taxon>
        <taxon>Pseudonocardiales</taxon>
        <taxon>Pseudonocardiaceae</taxon>
        <taxon>Amycolatopsis</taxon>
    </lineage>
</organism>
<dbReference type="AlphaFoldDB" id="A0A229RA78"/>
<comment type="caution">
    <text evidence="6">The sequence shown here is derived from an EMBL/GenBank/DDBJ whole genome shotgun (WGS) entry which is preliminary data.</text>
</comment>
<dbReference type="GO" id="GO:0006950">
    <property type="term" value="P:response to stress"/>
    <property type="evidence" value="ECO:0007669"/>
    <property type="project" value="TreeGrafter"/>
</dbReference>
<feature type="transmembrane region" description="Helical" evidence="4">
    <location>
        <begin position="52"/>
        <end position="72"/>
    </location>
</feature>
<dbReference type="RefSeq" id="WP_020629576.1">
    <property type="nucleotide sequence ID" value="NZ_KB913032.1"/>
</dbReference>
<keyword evidence="2" id="KW-0238">DNA-binding</keyword>
<keyword evidence="4" id="KW-0812">Transmembrane</keyword>
<keyword evidence="1" id="KW-0805">Transcription regulation</keyword>
<evidence type="ECO:0000256" key="3">
    <source>
        <dbReference type="ARBA" id="ARBA00023163"/>
    </source>
</evidence>
<dbReference type="EMBL" id="NMQU01000146">
    <property type="protein sequence ID" value="OXM43547.1"/>
    <property type="molecule type" value="Genomic_DNA"/>
</dbReference>